<feature type="domain" description="Histidine kinase" evidence="5">
    <location>
        <begin position="1787"/>
        <end position="1985"/>
    </location>
</feature>
<dbReference type="InterPro" id="IPR000014">
    <property type="entry name" value="PAS"/>
</dbReference>
<dbReference type="InterPro" id="IPR011712">
    <property type="entry name" value="Sig_transdc_His_kin_sub3_dim/P"/>
</dbReference>
<dbReference type="Gene3D" id="3.30.450.40">
    <property type="match status" value="1"/>
</dbReference>
<evidence type="ECO:0000313" key="9">
    <source>
        <dbReference type="Proteomes" id="UP000604661"/>
    </source>
</evidence>
<dbReference type="InterPro" id="IPR000700">
    <property type="entry name" value="PAS-assoc_C"/>
</dbReference>
<dbReference type="InterPro" id="IPR003594">
    <property type="entry name" value="HATPase_dom"/>
</dbReference>
<accession>A0ABR8F7Z4</accession>
<dbReference type="Pfam" id="PF02518">
    <property type="entry name" value="HATPase_c"/>
    <property type="match status" value="1"/>
</dbReference>
<dbReference type="Gene3D" id="1.20.5.1930">
    <property type="match status" value="1"/>
</dbReference>
<dbReference type="PANTHER" id="PTHR43642:SF1">
    <property type="entry name" value="HYBRID SIGNAL TRANSDUCTION HISTIDINE KINASE G"/>
    <property type="match status" value="1"/>
</dbReference>
<dbReference type="InterPro" id="IPR029016">
    <property type="entry name" value="GAF-like_dom_sf"/>
</dbReference>
<dbReference type="InterPro" id="IPR013656">
    <property type="entry name" value="PAS_4"/>
</dbReference>
<dbReference type="SMART" id="SM00065">
    <property type="entry name" value="GAF"/>
    <property type="match status" value="1"/>
</dbReference>
<feature type="domain" description="PAS" evidence="6">
    <location>
        <begin position="1659"/>
        <end position="1729"/>
    </location>
</feature>
<dbReference type="Gene3D" id="1.10.510.10">
    <property type="entry name" value="Transferase(Phosphotransferase) domain 1"/>
    <property type="match status" value="1"/>
</dbReference>
<keyword evidence="3" id="KW-0812">Transmembrane</keyword>
<dbReference type="CDD" id="cd14014">
    <property type="entry name" value="STKc_PknB_like"/>
    <property type="match status" value="1"/>
</dbReference>
<keyword evidence="3" id="KW-1133">Transmembrane helix</keyword>
<evidence type="ECO:0000259" key="4">
    <source>
        <dbReference type="PROSITE" id="PS50011"/>
    </source>
</evidence>
<dbReference type="InterPro" id="IPR011009">
    <property type="entry name" value="Kinase-like_dom_sf"/>
</dbReference>
<dbReference type="PROSITE" id="PS50112">
    <property type="entry name" value="PAS"/>
    <property type="match status" value="1"/>
</dbReference>
<dbReference type="SUPFAM" id="SSF55874">
    <property type="entry name" value="ATPase domain of HSP90 chaperone/DNA topoisomerase II/histidine kinase"/>
    <property type="match status" value="1"/>
</dbReference>
<dbReference type="CDD" id="cd00130">
    <property type="entry name" value="PAS"/>
    <property type="match status" value="1"/>
</dbReference>
<dbReference type="RefSeq" id="WP_190899945.1">
    <property type="nucleotide sequence ID" value="NZ_JACJTE010000058.1"/>
</dbReference>
<evidence type="ECO:0000256" key="3">
    <source>
        <dbReference type="SAM" id="Phobius"/>
    </source>
</evidence>
<evidence type="ECO:0000259" key="6">
    <source>
        <dbReference type="PROSITE" id="PS50112"/>
    </source>
</evidence>
<keyword evidence="2" id="KW-0175">Coiled coil</keyword>
<dbReference type="InterPro" id="IPR003018">
    <property type="entry name" value="GAF"/>
</dbReference>
<dbReference type="SUPFAM" id="SSF55781">
    <property type="entry name" value="GAF domain-like"/>
    <property type="match status" value="1"/>
</dbReference>
<dbReference type="Pfam" id="PF07730">
    <property type="entry name" value="HisKA_3"/>
    <property type="match status" value="1"/>
</dbReference>
<dbReference type="InterPro" id="IPR041664">
    <property type="entry name" value="AAA_16"/>
</dbReference>
<reference evidence="8 9" key="1">
    <citation type="journal article" date="2020" name="ISME J.">
        <title>Comparative genomics reveals insights into cyanobacterial evolution and habitat adaptation.</title>
        <authorList>
            <person name="Chen M.Y."/>
            <person name="Teng W.K."/>
            <person name="Zhao L."/>
            <person name="Hu C.X."/>
            <person name="Zhou Y.K."/>
            <person name="Han B.P."/>
            <person name="Song L.R."/>
            <person name="Shu W.S."/>
        </authorList>
    </citation>
    <scope>NUCLEOTIDE SEQUENCE [LARGE SCALE GENOMIC DNA]</scope>
    <source>
        <strain evidence="8 9">FACHB-391</strain>
    </source>
</reference>
<keyword evidence="3" id="KW-0472">Membrane</keyword>
<dbReference type="NCBIfam" id="TIGR00229">
    <property type="entry name" value="sensory_box"/>
    <property type="match status" value="1"/>
</dbReference>
<feature type="domain" description="PAC" evidence="7">
    <location>
        <begin position="1581"/>
        <end position="1633"/>
    </location>
</feature>
<feature type="transmembrane region" description="Helical" evidence="3">
    <location>
        <begin position="913"/>
        <end position="938"/>
    </location>
</feature>
<dbReference type="Gene3D" id="3.40.50.300">
    <property type="entry name" value="P-loop containing nucleotide triphosphate hydrolases"/>
    <property type="match status" value="1"/>
</dbReference>
<evidence type="ECO:0000256" key="1">
    <source>
        <dbReference type="ARBA" id="ARBA00022777"/>
    </source>
</evidence>
<dbReference type="InterPro" id="IPR005467">
    <property type="entry name" value="His_kinase_dom"/>
</dbReference>
<sequence>MIALPGIAIQDKIYESSNSLVYRGIREDGVAIVVKILKQDYPSPQELTRYRQEYKITCSLNLEGVVKAYNQQDYQRTLVILLEDFGAESLEQWMQKRPDIFCPMPLSTFLDLAIALTDILGRIHVANIIHKDINPGNIVLNPDTGVVKIIDFGIATQFNRTNPTFKSPHILEGTLAYLSPEQTGRMNRLLDYRTDFYSLGVTFYELLTGQLPFLTTDILELVHCHIAKQPLPPHELNAAIPKAVSDIVLKLMAKNAEDRYQSAWGIKADLEIGLHQFAQTDKINGIQLGLQDVSDRFQIPQKLYGREAEIEALLAAFDRVAQTRNEELRVKNQGNSQFQVEMMLVSGYAGVGKSALVQELYKPITAKRGYFVSGKFDQFGRNIPYSAIAHALQKLVQQLLGEPDEQVQQWRSRLLTALGTNGQIIIDIIPEVELIIGKQPPVSEVGATEAQNRFNLIFQKFVRVFCSKSHPLVIFLDDLQWIDSATLKLIELMLLDEQTQFLFLIGAYRDNEVNPTHPLMLTLLRLRKQGVVLQEIILTPLTLEPLSQLIAETLHQNADTVCSLAGLVLRKTEGNPFFGGEFLRMLHSENLLTFDTEHLCWQWNIADIQAQDITDNVVELLLTQLNKLPENTQQILQLAACIGAEFNLNTLAIVCEQSPKAISLDLLVAIQAGLIQPISELDENLLVQEYKFLHDRVQQAAYALIDESQKLGVHLQIGRNLLEKTSPEQRAERLFEIVDHLNYGTELISEQSQRNEIAKLNLQAGQKALAATAYEAAFKYFNAGLKLLDVESWQCEYDLTLALHSEATEAAYLSGHFDEMERLVEEVLNRAKTALDKVKAYDSRIQAWLARGNPKEALKAGLEVLQLLGISLVEAPSQLDVQAGLEETASRLAGQEIENLIDLPEMTEPVPLAAIYILVSTVGAAFNVSPPLMVLIVCKMVNLSIAHGNAIWSLLGYAAYGMMLCGVVQDLELGYRFGKLSLNLAKRLNNKRGNCKALLMVNFHIIHWKAHLKETFPALADAYQSGIESGEFEFAGYCAFSLCYCPFFAGQELTELEQQTAIYRKATSQIRRETVSTWLAMLQQTILNLRGQSENPSRLVGCLYDEEQALSQAIAVKDGTSLHYFYLNKLILCYLFGDYEQAAKTATLSEQYLSAATALVSVPPFHFYDSLIFLSLFADASNSEKEAWLNRVNANQEKMQKWAHHGPMNFLHKFQLVEAEKARVLGQFFEAEEFYEQAILGAKKNEYLQEEALGYELAAKHYLARGREKFAHLYMKEAHYCYERWGATAKAKDLETRYPQFFPQSLNVSPTPVHTTAGTTSNTSSIAFDLATVIRAFQAISREIELDQLLNSLMQILIENAGAQTGCLILENAGEWAIEAACELADGANVCTTQVLQSISMVNRLPESIIYYVIRTHESVILNDATREGNFINEPYIQQNQTKSLLCLPLLNQSKLVGVLYLENRLVTGAFTAERSQLLNLLSTQAAIAIENAKLYSKLCARESQMAQFLEAIPVGIGIIDALGRPYYANQRGIQLMGKAIDPSVPPNQIAEVYQFYVTGTNQIYPTERLPAIRALSGERTKIDDVDIRQNNATIPIEVWGTPVFDEQGNVVYGIVAFQDITERKKAEQLLADYNRILEQQVAARTAALQQSEAELRHREQELRVITDALPVCITYVDANQRYRFANRTYEEWFHRSPGEILGKHVCENLGEASYQVVQPYINQALEGQITTYEAEIPCVFGKKYISNSLIPDFDDNGQVKGYYGLIADISDRKRAEEASILEERNRMAREIHDTLAQAFTGVLLHVGSVTQMLVDDSGSAQIYLERLEKIDELARTGLAEARRSVVALRPQLLEESTLQNALHRLVTQMRSTTKTTLIYESKGIVYSLPTEVENHLLRIAQEALTNAIKYANASRILVELVYDDTQCLLHIKDDGQGFGVGSISSVGGFGLLGMSERAEQIGAHLAIQSQPGQGTEIIVIVNRE</sequence>
<keyword evidence="1" id="KW-0808">Transferase</keyword>
<dbReference type="Pfam" id="PF08448">
    <property type="entry name" value="PAS_4"/>
    <property type="match status" value="2"/>
</dbReference>
<gene>
    <name evidence="8" type="ORF">H6G95_30155</name>
</gene>
<dbReference type="PROSITE" id="PS50109">
    <property type="entry name" value="HIS_KIN"/>
    <property type="match status" value="1"/>
</dbReference>
<feature type="coiled-coil region" evidence="2">
    <location>
        <begin position="1624"/>
        <end position="1669"/>
    </location>
</feature>
<dbReference type="Pfam" id="PF00069">
    <property type="entry name" value="Pkinase"/>
    <property type="match status" value="1"/>
</dbReference>
<dbReference type="Gene3D" id="3.30.565.10">
    <property type="entry name" value="Histidine kinase-like ATPase, C-terminal domain"/>
    <property type="match status" value="1"/>
</dbReference>
<keyword evidence="1" id="KW-0418">Kinase</keyword>
<dbReference type="InterPro" id="IPR053159">
    <property type="entry name" value="Hybrid_Histidine_Kinase"/>
</dbReference>
<protein>
    <submittedName>
        <fullName evidence="8">AAA family ATPase</fullName>
    </submittedName>
</protein>
<proteinExistence type="predicted"/>
<feature type="domain" description="Protein kinase" evidence="4">
    <location>
        <begin position="7"/>
        <end position="278"/>
    </location>
</feature>
<dbReference type="InterPro" id="IPR035965">
    <property type="entry name" value="PAS-like_dom_sf"/>
</dbReference>
<dbReference type="SUPFAM" id="SSF52540">
    <property type="entry name" value="P-loop containing nucleoside triphosphate hydrolases"/>
    <property type="match status" value="1"/>
</dbReference>
<dbReference type="PANTHER" id="PTHR43642">
    <property type="entry name" value="HYBRID SIGNAL TRANSDUCTION HISTIDINE KINASE G"/>
    <property type="match status" value="1"/>
</dbReference>
<dbReference type="EMBL" id="JACJTE010000058">
    <property type="protein sequence ID" value="MBD2564776.1"/>
    <property type="molecule type" value="Genomic_DNA"/>
</dbReference>
<feature type="transmembrane region" description="Helical" evidence="3">
    <location>
        <begin position="950"/>
        <end position="969"/>
    </location>
</feature>
<dbReference type="InterPro" id="IPR000719">
    <property type="entry name" value="Prot_kinase_dom"/>
</dbReference>
<dbReference type="PROSITE" id="PS50011">
    <property type="entry name" value="PROTEIN_KINASE_DOM"/>
    <property type="match status" value="1"/>
</dbReference>
<comment type="caution">
    <text evidence="8">The sequence shown here is derived from an EMBL/GenBank/DDBJ whole genome shotgun (WGS) entry which is preliminary data.</text>
</comment>
<dbReference type="Gene3D" id="3.30.450.20">
    <property type="entry name" value="PAS domain"/>
    <property type="match status" value="2"/>
</dbReference>
<dbReference type="SMART" id="SM00091">
    <property type="entry name" value="PAS"/>
    <property type="match status" value="2"/>
</dbReference>
<dbReference type="Pfam" id="PF13191">
    <property type="entry name" value="AAA_16"/>
    <property type="match status" value="1"/>
</dbReference>
<dbReference type="CDD" id="cd16917">
    <property type="entry name" value="HATPase_UhpB-NarQ-NarX-like"/>
    <property type="match status" value="1"/>
</dbReference>
<dbReference type="InterPro" id="IPR027417">
    <property type="entry name" value="P-loop_NTPase"/>
</dbReference>
<dbReference type="SUPFAM" id="SSF56112">
    <property type="entry name" value="Protein kinase-like (PK-like)"/>
    <property type="match status" value="1"/>
</dbReference>
<dbReference type="InterPro" id="IPR036890">
    <property type="entry name" value="HATPase_C_sf"/>
</dbReference>
<dbReference type="Proteomes" id="UP000604661">
    <property type="component" value="Unassembled WGS sequence"/>
</dbReference>
<evidence type="ECO:0000313" key="8">
    <source>
        <dbReference type="EMBL" id="MBD2564776.1"/>
    </source>
</evidence>
<organism evidence="8 9">
    <name type="scientific">Nostoc linckia FACHB-391</name>
    <dbReference type="NCBI Taxonomy" id="2692906"/>
    <lineage>
        <taxon>Bacteria</taxon>
        <taxon>Bacillati</taxon>
        <taxon>Cyanobacteriota</taxon>
        <taxon>Cyanophyceae</taxon>
        <taxon>Nostocales</taxon>
        <taxon>Nostocaceae</taxon>
        <taxon>Nostoc</taxon>
    </lineage>
</organism>
<evidence type="ECO:0000259" key="5">
    <source>
        <dbReference type="PROSITE" id="PS50109"/>
    </source>
</evidence>
<name>A0ABR8F7Z4_NOSLI</name>
<dbReference type="Pfam" id="PF01590">
    <property type="entry name" value="GAF"/>
    <property type="match status" value="1"/>
</dbReference>
<evidence type="ECO:0000256" key="2">
    <source>
        <dbReference type="SAM" id="Coils"/>
    </source>
</evidence>
<dbReference type="SUPFAM" id="SSF55785">
    <property type="entry name" value="PYP-like sensor domain (PAS domain)"/>
    <property type="match status" value="2"/>
</dbReference>
<evidence type="ECO:0000259" key="7">
    <source>
        <dbReference type="PROSITE" id="PS50113"/>
    </source>
</evidence>
<dbReference type="PROSITE" id="PS50113">
    <property type="entry name" value="PAC"/>
    <property type="match status" value="1"/>
</dbReference>
<dbReference type="SMART" id="SM00387">
    <property type="entry name" value="HATPase_c"/>
    <property type="match status" value="1"/>
</dbReference>
<keyword evidence="9" id="KW-1185">Reference proteome</keyword>